<feature type="compositionally biased region" description="Polar residues" evidence="1">
    <location>
        <begin position="1"/>
        <end position="11"/>
    </location>
</feature>
<evidence type="ECO:0000313" key="3">
    <source>
        <dbReference type="Proteomes" id="UP000018144"/>
    </source>
</evidence>
<feature type="compositionally biased region" description="Polar residues" evidence="1">
    <location>
        <begin position="90"/>
        <end position="99"/>
    </location>
</feature>
<protein>
    <submittedName>
        <fullName evidence="2">Uncharacterized protein</fullName>
    </submittedName>
</protein>
<name>U4LHI2_PYROM</name>
<dbReference type="EMBL" id="HF936265">
    <property type="protein sequence ID" value="CCX15944.1"/>
    <property type="molecule type" value="Genomic_DNA"/>
</dbReference>
<dbReference type="AlphaFoldDB" id="U4LHI2"/>
<gene>
    <name evidence="2" type="ORF">PCON_02403</name>
</gene>
<evidence type="ECO:0000256" key="1">
    <source>
        <dbReference type="SAM" id="MobiDB-lite"/>
    </source>
</evidence>
<dbReference type="Proteomes" id="UP000018144">
    <property type="component" value="Unassembled WGS sequence"/>
</dbReference>
<accession>U4LHI2</accession>
<reference evidence="2 3" key="1">
    <citation type="journal article" date="2013" name="PLoS Genet.">
        <title>The genome and development-dependent transcriptomes of Pyronema confluens: a window into fungal evolution.</title>
        <authorList>
            <person name="Traeger S."/>
            <person name="Altegoer F."/>
            <person name="Freitag M."/>
            <person name="Gabaldon T."/>
            <person name="Kempken F."/>
            <person name="Kumar A."/>
            <person name="Marcet-Houben M."/>
            <person name="Poggeler S."/>
            <person name="Stajich J.E."/>
            <person name="Nowrousian M."/>
        </authorList>
    </citation>
    <scope>NUCLEOTIDE SEQUENCE [LARGE SCALE GENOMIC DNA]</scope>
    <source>
        <strain evidence="3">CBS 100304</strain>
        <tissue evidence="2">Vegetative mycelium</tissue>
    </source>
</reference>
<keyword evidence="3" id="KW-1185">Reference proteome</keyword>
<evidence type="ECO:0000313" key="2">
    <source>
        <dbReference type="EMBL" id="CCX15944.1"/>
    </source>
</evidence>
<organism evidence="2 3">
    <name type="scientific">Pyronema omphalodes (strain CBS 100304)</name>
    <name type="common">Pyronema confluens</name>
    <dbReference type="NCBI Taxonomy" id="1076935"/>
    <lineage>
        <taxon>Eukaryota</taxon>
        <taxon>Fungi</taxon>
        <taxon>Dikarya</taxon>
        <taxon>Ascomycota</taxon>
        <taxon>Pezizomycotina</taxon>
        <taxon>Pezizomycetes</taxon>
        <taxon>Pezizales</taxon>
        <taxon>Pyronemataceae</taxon>
        <taxon>Pyronema</taxon>
    </lineage>
</organism>
<dbReference type="OrthoDB" id="10373571at2759"/>
<proteinExistence type="predicted"/>
<sequence>MARNSVDNSPFNPGADDTSLDRLTPSPRVFDSIWSPASRSHLMRPTEITVQGPPPYSATNPDFNEHDVSVTADELHREPGMLNRRLETSKIGSSNVSSDSEVEGKSGSEWEVVTPSTENENPLAKATFKAAAEIIMEINKQHKLEPHPDDDLVQLRPEVREELERLLALVGEGLKGLWGLLVRQETPRDMALVIVAAVRVRIADWKAGRVAPALAEVNGDDKKEVEMADEKTEVQGEK</sequence>
<feature type="region of interest" description="Disordered" evidence="1">
    <location>
        <begin position="1"/>
        <end position="29"/>
    </location>
</feature>
<feature type="region of interest" description="Disordered" evidence="1">
    <location>
        <begin position="90"/>
        <end position="119"/>
    </location>
</feature>